<evidence type="ECO:0000256" key="1">
    <source>
        <dbReference type="ARBA" id="ARBA00004370"/>
    </source>
</evidence>
<keyword evidence="9" id="KW-1185">Reference proteome</keyword>
<evidence type="ECO:0000313" key="8">
    <source>
        <dbReference type="EMBL" id="MBA5638141.1"/>
    </source>
</evidence>
<gene>
    <name evidence="8" type="ORF">H3H37_13860</name>
</gene>
<dbReference type="InterPro" id="IPR004089">
    <property type="entry name" value="MCPsignal_dom"/>
</dbReference>
<feature type="compositionally biased region" description="Low complexity" evidence="5">
    <location>
        <begin position="347"/>
        <end position="362"/>
    </location>
</feature>
<comment type="subcellular location">
    <subcellularLocation>
        <location evidence="1">Membrane</location>
    </subcellularLocation>
</comment>
<feature type="region of interest" description="Disordered" evidence="5">
    <location>
        <begin position="340"/>
        <end position="366"/>
    </location>
</feature>
<keyword evidence="2" id="KW-0145">Chemotaxis</keyword>
<dbReference type="GO" id="GO:0007165">
    <property type="term" value="P:signal transduction"/>
    <property type="evidence" value="ECO:0007669"/>
    <property type="project" value="UniProtKB-KW"/>
</dbReference>
<dbReference type="AlphaFoldDB" id="A0A7W2IC23"/>
<name>A0A7W2IC23_9BURK</name>
<dbReference type="FunFam" id="1.10.287.950:FF:000001">
    <property type="entry name" value="Methyl-accepting chemotaxis sensory transducer"/>
    <property type="match status" value="1"/>
</dbReference>
<sequence length="393" mass="41015">MAANAIAVTRTKVAAADTLTLPAAEYLDLMTRTIDQQFKTAFHAKGQLDQLVAARVARLRSTRNLLAGSVAGIALLAAFAGWAISVSLIRQLGGEPAYVADMLAQVAGGDLRANIQVRQNDRNSIVYCLKTMVERLSAVVAEVRGGAEALANASNQVSSTAQLLSQSTSEQAAGVEQTSASVEQMTASIAQNTENARVTDDIAARAASEAGEGGEAVRSTVQAMQQIANKIAIIDDIAYQTNLLALNAAIEAARAGAHGKGFAVVAAEVRKLAERSQVAAQEIESVASGSVALAERAGGLLNQMVPNISKTSRLVQQITLASAEQTSGVRQINVAINQLSQSTQQNSASSEELASTAEEMSSQAEELHQTMSFFKVAQVAQASQGRPNALRAA</sequence>
<reference evidence="8 9" key="1">
    <citation type="submission" date="2020-07" db="EMBL/GenBank/DDBJ databases">
        <title>Novel species isolated from subtropical streams in China.</title>
        <authorList>
            <person name="Lu H."/>
        </authorList>
    </citation>
    <scope>NUCLEOTIDE SEQUENCE [LARGE SCALE GENOMIC DNA]</scope>
    <source>
        <strain evidence="8 9">LX20W</strain>
    </source>
</reference>
<dbReference type="GO" id="GO:0006935">
    <property type="term" value="P:chemotaxis"/>
    <property type="evidence" value="ECO:0007669"/>
    <property type="project" value="UniProtKB-KW"/>
</dbReference>
<dbReference type="GO" id="GO:0004888">
    <property type="term" value="F:transmembrane signaling receptor activity"/>
    <property type="evidence" value="ECO:0007669"/>
    <property type="project" value="InterPro"/>
</dbReference>
<keyword evidence="6" id="KW-0812">Transmembrane</keyword>
<keyword evidence="6" id="KW-1133">Transmembrane helix</keyword>
<keyword evidence="6" id="KW-0472">Membrane</keyword>
<comment type="similarity">
    <text evidence="3">Belongs to the methyl-accepting chemotaxis (MCP) protein family.</text>
</comment>
<dbReference type="EMBL" id="JACEZT010000008">
    <property type="protein sequence ID" value="MBA5638141.1"/>
    <property type="molecule type" value="Genomic_DNA"/>
</dbReference>
<evidence type="ECO:0000256" key="4">
    <source>
        <dbReference type="PROSITE-ProRule" id="PRU00284"/>
    </source>
</evidence>
<dbReference type="InterPro" id="IPR004090">
    <property type="entry name" value="Chemotax_Me-accpt_rcpt"/>
</dbReference>
<dbReference type="InterPro" id="IPR051310">
    <property type="entry name" value="MCP_chemotaxis"/>
</dbReference>
<evidence type="ECO:0000313" key="9">
    <source>
        <dbReference type="Proteomes" id="UP000534388"/>
    </source>
</evidence>
<keyword evidence="4" id="KW-0807">Transducer</keyword>
<proteinExistence type="inferred from homology"/>
<feature type="domain" description="Methyl-accepting transducer" evidence="7">
    <location>
        <begin position="146"/>
        <end position="361"/>
    </location>
</feature>
<dbReference type="Proteomes" id="UP000534388">
    <property type="component" value="Unassembled WGS sequence"/>
</dbReference>
<evidence type="ECO:0000256" key="3">
    <source>
        <dbReference type="ARBA" id="ARBA00029447"/>
    </source>
</evidence>
<dbReference type="GO" id="GO:0005886">
    <property type="term" value="C:plasma membrane"/>
    <property type="evidence" value="ECO:0007669"/>
    <property type="project" value="TreeGrafter"/>
</dbReference>
<dbReference type="Gene3D" id="1.10.287.950">
    <property type="entry name" value="Methyl-accepting chemotaxis protein"/>
    <property type="match status" value="1"/>
</dbReference>
<dbReference type="PROSITE" id="PS50111">
    <property type="entry name" value="CHEMOTAXIS_TRANSDUC_2"/>
    <property type="match status" value="1"/>
</dbReference>
<evidence type="ECO:0000256" key="2">
    <source>
        <dbReference type="ARBA" id="ARBA00022500"/>
    </source>
</evidence>
<protein>
    <submittedName>
        <fullName evidence="8">Methyl-accepting chemotaxis protein</fullName>
    </submittedName>
</protein>
<organism evidence="8 9">
    <name type="scientific">Rugamonas brunnea</name>
    <dbReference type="NCBI Taxonomy" id="2758569"/>
    <lineage>
        <taxon>Bacteria</taxon>
        <taxon>Pseudomonadati</taxon>
        <taxon>Pseudomonadota</taxon>
        <taxon>Betaproteobacteria</taxon>
        <taxon>Burkholderiales</taxon>
        <taxon>Oxalobacteraceae</taxon>
        <taxon>Telluria group</taxon>
        <taxon>Rugamonas</taxon>
    </lineage>
</organism>
<accession>A0A7W2IC23</accession>
<dbReference type="SMART" id="SM00283">
    <property type="entry name" value="MA"/>
    <property type="match status" value="1"/>
</dbReference>
<evidence type="ECO:0000256" key="6">
    <source>
        <dbReference type="SAM" id="Phobius"/>
    </source>
</evidence>
<dbReference type="PRINTS" id="PR00260">
    <property type="entry name" value="CHEMTRNSDUCR"/>
</dbReference>
<evidence type="ECO:0000259" key="7">
    <source>
        <dbReference type="PROSITE" id="PS50111"/>
    </source>
</evidence>
<comment type="caution">
    <text evidence="8">The sequence shown here is derived from an EMBL/GenBank/DDBJ whole genome shotgun (WGS) entry which is preliminary data.</text>
</comment>
<dbReference type="PANTHER" id="PTHR43531">
    <property type="entry name" value="PROTEIN ICFG"/>
    <property type="match status" value="1"/>
</dbReference>
<evidence type="ECO:0000256" key="5">
    <source>
        <dbReference type="SAM" id="MobiDB-lite"/>
    </source>
</evidence>
<dbReference type="Pfam" id="PF00015">
    <property type="entry name" value="MCPsignal"/>
    <property type="match status" value="1"/>
</dbReference>
<feature type="transmembrane region" description="Helical" evidence="6">
    <location>
        <begin position="65"/>
        <end position="84"/>
    </location>
</feature>
<dbReference type="SUPFAM" id="SSF58104">
    <property type="entry name" value="Methyl-accepting chemotaxis protein (MCP) signaling domain"/>
    <property type="match status" value="1"/>
</dbReference>
<dbReference type="PANTHER" id="PTHR43531:SF11">
    <property type="entry name" value="METHYL-ACCEPTING CHEMOTAXIS PROTEIN 3"/>
    <property type="match status" value="1"/>
</dbReference>